<organism evidence="2 3">
    <name type="scientific">Alteribacter keqinensis</name>
    <dbReference type="NCBI Taxonomy" id="2483800"/>
    <lineage>
        <taxon>Bacteria</taxon>
        <taxon>Bacillati</taxon>
        <taxon>Bacillota</taxon>
        <taxon>Bacilli</taxon>
        <taxon>Bacillales</taxon>
        <taxon>Bacillaceae</taxon>
        <taxon>Alteribacter</taxon>
    </lineage>
</organism>
<reference evidence="2 3" key="1">
    <citation type="submission" date="2018-10" db="EMBL/GenBank/DDBJ databases">
        <title>Bacillus Keqinensis sp. nov., a moderately halophilic bacterium isolated from a saline-alkaline lake.</title>
        <authorList>
            <person name="Wang H."/>
        </authorList>
    </citation>
    <scope>NUCLEOTIDE SEQUENCE [LARGE SCALE GENOMIC DNA]</scope>
    <source>
        <strain evidence="2 3">KQ-3</strain>
    </source>
</reference>
<comment type="caution">
    <text evidence="2">The sequence shown here is derived from an EMBL/GenBank/DDBJ whole genome shotgun (WGS) entry which is preliminary data.</text>
</comment>
<dbReference type="AlphaFoldDB" id="A0A3M7TTZ6"/>
<sequence length="79" mass="9237">MFETPAEAGGRVRPRSAEEATEKVQNNFFSAFAEHPEAHRRPRGKRRAFRLHPDFFCFKNSFNSMGYRDRPLVLRIPVT</sequence>
<evidence type="ECO:0000256" key="1">
    <source>
        <dbReference type="SAM" id="MobiDB-lite"/>
    </source>
</evidence>
<accession>A0A3M7TTZ6</accession>
<keyword evidence="3" id="KW-1185">Reference proteome</keyword>
<dbReference type="EMBL" id="RHIB01000002">
    <property type="protein sequence ID" value="RNA67823.1"/>
    <property type="molecule type" value="Genomic_DNA"/>
</dbReference>
<protein>
    <submittedName>
        <fullName evidence="2">Uncharacterized protein</fullName>
    </submittedName>
</protein>
<name>A0A3M7TTZ6_9BACI</name>
<dbReference type="Proteomes" id="UP000278746">
    <property type="component" value="Unassembled WGS sequence"/>
</dbReference>
<gene>
    <name evidence="2" type="ORF">EBO34_14040</name>
</gene>
<proteinExistence type="predicted"/>
<feature type="region of interest" description="Disordered" evidence="1">
    <location>
        <begin position="1"/>
        <end position="20"/>
    </location>
</feature>
<evidence type="ECO:0000313" key="3">
    <source>
        <dbReference type="Proteomes" id="UP000278746"/>
    </source>
</evidence>
<evidence type="ECO:0000313" key="2">
    <source>
        <dbReference type="EMBL" id="RNA67823.1"/>
    </source>
</evidence>